<keyword evidence="4" id="KW-0460">Magnesium</keyword>
<dbReference type="OrthoDB" id="9800058at2"/>
<comment type="caution">
    <text evidence="5">The sequence shown here is derived from an EMBL/GenBank/DDBJ whole genome shotgun (WGS) entry which is preliminary data.</text>
</comment>
<dbReference type="GO" id="GO:0003824">
    <property type="term" value="F:catalytic activity"/>
    <property type="evidence" value="ECO:0007669"/>
    <property type="project" value="UniProtKB-ARBA"/>
</dbReference>
<gene>
    <name evidence="5" type="ORF">C3928_05615</name>
</gene>
<dbReference type="NCBIfam" id="TIGR01509">
    <property type="entry name" value="HAD-SF-IA-v3"/>
    <property type="match status" value="1"/>
</dbReference>
<dbReference type="InterPro" id="IPR023214">
    <property type="entry name" value="HAD_sf"/>
</dbReference>
<evidence type="ECO:0000256" key="3">
    <source>
        <dbReference type="ARBA" id="ARBA00022723"/>
    </source>
</evidence>
<dbReference type="Gene3D" id="1.10.150.240">
    <property type="entry name" value="Putative phosphatase, domain 2"/>
    <property type="match status" value="1"/>
</dbReference>
<dbReference type="GO" id="GO:0046872">
    <property type="term" value="F:metal ion binding"/>
    <property type="evidence" value="ECO:0007669"/>
    <property type="project" value="UniProtKB-KW"/>
</dbReference>
<dbReference type="PANTHER" id="PTHR46193">
    <property type="entry name" value="6-PHOSPHOGLUCONATE PHOSPHATASE"/>
    <property type="match status" value="1"/>
</dbReference>
<dbReference type="InterPro" id="IPR041492">
    <property type="entry name" value="HAD_2"/>
</dbReference>
<accession>A0A2S6F246</accession>
<dbReference type="Pfam" id="PF13419">
    <property type="entry name" value="HAD_2"/>
    <property type="match status" value="1"/>
</dbReference>
<keyword evidence="3" id="KW-0479">Metal-binding</keyword>
<sequence length="237" mass="26785">MTIYMFNNVNLLRQYMIDTIIFDFDGVILNSEPMHFEAIVQVLNQSGISLDYEEYMSHYLGLSDISIFPKILNDKGLAFSSTEIHRLIERKVTVYNELIENSEQLPMTQDLDWFLVRAEKKYGKIGICSGSNRYSIIKILEKIHYGRLARFFTTIVSSEDVSLGKPSPEGYLLAAHRLQSKPENCLAIEDSEHGVAAAKAGGMLVAGLLTTLSRDQLANADMIVHDFKELAYLLNSH</sequence>
<dbReference type="AlphaFoldDB" id="A0A2S6F246"/>
<dbReference type="SFLD" id="SFLDS00003">
    <property type="entry name" value="Haloacid_Dehalogenase"/>
    <property type="match status" value="1"/>
</dbReference>
<dbReference type="Proteomes" id="UP000239239">
    <property type="component" value="Unassembled WGS sequence"/>
</dbReference>
<evidence type="ECO:0000256" key="1">
    <source>
        <dbReference type="ARBA" id="ARBA00001946"/>
    </source>
</evidence>
<dbReference type="Gene3D" id="3.40.50.1000">
    <property type="entry name" value="HAD superfamily/HAD-like"/>
    <property type="match status" value="1"/>
</dbReference>
<evidence type="ECO:0000256" key="4">
    <source>
        <dbReference type="ARBA" id="ARBA00022842"/>
    </source>
</evidence>
<name>A0A2S6F246_LEGPN</name>
<dbReference type="SFLD" id="SFLDG01129">
    <property type="entry name" value="C1.5:_HAD__Beta-PGM__Phosphata"/>
    <property type="match status" value="1"/>
</dbReference>
<evidence type="ECO:0000313" key="5">
    <source>
        <dbReference type="EMBL" id="PPK31512.1"/>
    </source>
</evidence>
<reference evidence="5 6" key="1">
    <citation type="submission" date="2018-02" db="EMBL/GenBank/DDBJ databases">
        <title>Draft genome sequences of four Legionella pneumophila clinical strains isolated in Ontario.</title>
        <authorList>
            <person name="Fortuna A."/>
            <person name="Ramnarine R."/>
            <person name="Li A."/>
            <person name="Frantz C."/>
            <person name="Mallo G."/>
        </authorList>
    </citation>
    <scope>NUCLEOTIDE SEQUENCE [LARGE SCALE GENOMIC DNA]</scope>
    <source>
        <strain evidence="5 6">LG61</strain>
    </source>
</reference>
<dbReference type="PANTHER" id="PTHR46193:SF21">
    <property type="entry name" value="SLL1138 PROTEIN"/>
    <property type="match status" value="1"/>
</dbReference>
<dbReference type="PRINTS" id="PR00413">
    <property type="entry name" value="HADHALOGNASE"/>
</dbReference>
<comment type="similarity">
    <text evidence="2">Belongs to the HAD-like hydrolase superfamily. CbbY/CbbZ/Gph/YieH family.</text>
</comment>
<comment type="cofactor">
    <cofactor evidence="1">
        <name>Mg(2+)</name>
        <dbReference type="ChEBI" id="CHEBI:18420"/>
    </cofactor>
</comment>
<evidence type="ECO:0000313" key="6">
    <source>
        <dbReference type="Proteomes" id="UP000239239"/>
    </source>
</evidence>
<proteinExistence type="inferred from homology"/>
<dbReference type="InterPro" id="IPR023198">
    <property type="entry name" value="PGP-like_dom2"/>
</dbReference>
<dbReference type="CDD" id="cd07505">
    <property type="entry name" value="HAD_BPGM-like"/>
    <property type="match status" value="1"/>
</dbReference>
<dbReference type="EMBL" id="PQWY01000010">
    <property type="protein sequence ID" value="PPK31512.1"/>
    <property type="molecule type" value="Genomic_DNA"/>
</dbReference>
<organism evidence="5 6">
    <name type="scientific">Legionella pneumophila</name>
    <dbReference type="NCBI Taxonomy" id="446"/>
    <lineage>
        <taxon>Bacteria</taxon>
        <taxon>Pseudomonadati</taxon>
        <taxon>Pseudomonadota</taxon>
        <taxon>Gammaproteobacteria</taxon>
        <taxon>Legionellales</taxon>
        <taxon>Legionellaceae</taxon>
        <taxon>Legionella</taxon>
    </lineage>
</organism>
<dbReference type="InterPro" id="IPR036412">
    <property type="entry name" value="HAD-like_sf"/>
</dbReference>
<dbReference type="InterPro" id="IPR051600">
    <property type="entry name" value="Beta-PGM-like"/>
</dbReference>
<dbReference type="SUPFAM" id="SSF56784">
    <property type="entry name" value="HAD-like"/>
    <property type="match status" value="1"/>
</dbReference>
<evidence type="ECO:0000256" key="2">
    <source>
        <dbReference type="ARBA" id="ARBA00006171"/>
    </source>
</evidence>
<dbReference type="SFLD" id="SFLDG01135">
    <property type="entry name" value="C1.5.6:_HAD__Beta-PGM__Phospha"/>
    <property type="match status" value="1"/>
</dbReference>
<dbReference type="InterPro" id="IPR006439">
    <property type="entry name" value="HAD-SF_hydro_IA"/>
</dbReference>
<protein>
    <submittedName>
        <fullName evidence="5">HAD family phosphatase</fullName>
    </submittedName>
</protein>